<gene>
    <name evidence="1" type="ORF">AVDCRST_MAG93-8908</name>
</gene>
<proteinExistence type="predicted"/>
<sequence length="62" mass="6526">MASLAPFGRIEGAAGGEEDFLRERCLRLASTSESAILIVWYTGIGNPLLGSSPTDRGAPFTV</sequence>
<dbReference type="EMBL" id="CADCTR010002987">
    <property type="protein sequence ID" value="CAA9377143.1"/>
    <property type="molecule type" value="Genomic_DNA"/>
</dbReference>
<reference evidence="1" key="1">
    <citation type="submission" date="2020-02" db="EMBL/GenBank/DDBJ databases">
        <authorList>
            <person name="Meier V. D."/>
        </authorList>
    </citation>
    <scope>NUCLEOTIDE SEQUENCE</scope>
    <source>
        <strain evidence="1">AVDCRST_MAG93</strain>
    </source>
</reference>
<organism evidence="1">
    <name type="scientific">uncultured Chloroflexia bacterium</name>
    <dbReference type="NCBI Taxonomy" id="1672391"/>
    <lineage>
        <taxon>Bacteria</taxon>
        <taxon>Bacillati</taxon>
        <taxon>Chloroflexota</taxon>
        <taxon>Chloroflexia</taxon>
        <taxon>environmental samples</taxon>
    </lineage>
</organism>
<name>A0A6J4N7L6_9CHLR</name>
<evidence type="ECO:0000313" key="1">
    <source>
        <dbReference type="EMBL" id="CAA9377143.1"/>
    </source>
</evidence>
<dbReference type="AlphaFoldDB" id="A0A6J4N7L6"/>
<protein>
    <submittedName>
        <fullName evidence="1">Uncharacterized protein</fullName>
    </submittedName>
</protein>
<accession>A0A6J4N7L6</accession>